<comment type="caution">
    <text evidence="1">The sequence shown here is derived from an EMBL/GenBank/DDBJ whole genome shotgun (WGS) entry which is preliminary data.</text>
</comment>
<dbReference type="RefSeq" id="WP_323979933.1">
    <property type="nucleotide sequence ID" value="NZ_JAYKBV010000018.1"/>
</dbReference>
<evidence type="ECO:0000313" key="1">
    <source>
        <dbReference type="EMBL" id="MEB3041297.1"/>
    </source>
</evidence>
<sequence length="62" mass="7285">MARVKTKVFQIRASEEFMSILKSLSEKKGMSQANLIEYLVRKESDSLQQKEQYEQDKENTTL</sequence>
<evidence type="ECO:0008006" key="3">
    <source>
        <dbReference type="Google" id="ProtNLM"/>
    </source>
</evidence>
<organism evidence="1 2">
    <name type="scientific">Capnocytophaga gingivalis</name>
    <dbReference type="NCBI Taxonomy" id="1017"/>
    <lineage>
        <taxon>Bacteria</taxon>
        <taxon>Pseudomonadati</taxon>
        <taxon>Bacteroidota</taxon>
        <taxon>Flavobacteriia</taxon>
        <taxon>Flavobacteriales</taxon>
        <taxon>Flavobacteriaceae</taxon>
        <taxon>Capnocytophaga</taxon>
    </lineage>
</organism>
<accession>A0ABU5YBH6</accession>
<gene>
    <name evidence="1" type="ORF">VJJ49_11445</name>
</gene>
<keyword evidence="2" id="KW-1185">Reference proteome</keyword>
<name>A0ABU5YBH6_9FLAO</name>
<protein>
    <recommendedName>
        <fullName evidence="3">Protein CopB</fullName>
    </recommendedName>
</protein>
<evidence type="ECO:0000313" key="2">
    <source>
        <dbReference type="Proteomes" id="UP001324270"/>
    </source>
</evidence>
<proteinExistence type="predicted"/>
<dbReference type="EMBL" id="JAYKBV010000018">
    <property type="protein sequence ID" value="MEB3041297.1"/>
    <property type="molecule type" value="Genomic_DNA"/>
</dbReference>
<dbReference type="Proteomes" id="UP001324270">
    <property type="component" value="Unassembled WGS sequence"/>
</dbReference>
<reference evidence="1 2" key="1">
    <citation type="submission" date="2023-12" db="EMBL/GenBank/DDBJ databases">
        <title>Genomic sequences of Capnocytophaga and Parvimonas strains.</title>
        <authorList>
            <person name="Watt R.M."/>
            <person name="Wang M."/>
            <person name="Yang T."/>
            <person name="Tong W.M."/>
        </authorList>
    </citation>
    <scope>NUCLEOTIDE SEQUENCE [LARGE SCALE GENOMIC DNA]</scope>
    <source>
        <strain evidence="1 2">CCUG 13156</strain>
    </source>
</reference>